<accession>A0A0R0GCJ0</accession>
<evidence type="ECO:0000313" key="3">
    <source>
        <dbReference type="Proteomes" id="UP000008827"/>
    </source>
</evidence>
<dbReference type="AlphaFoldDB" id="A0A0R0GCJ0"/>
<dbReference type="InParanoid" id="A0A0R0GCJ0"/>
<dbReference type="EnsemblPlants" id="KRH15840">
    <property type="protein sequence ID" value="KRH15840"/>
    <property type="gene ID" value="GLYMA_14G114600"/>
</dbReference>
<sequence>MPQFKAQEAVAKALQRKVLLFYYLFHMRNKKCALLRTSFGDMLTNSGGA</sequence>
<dbReference type="PaxDb" id="3847-GLYMA14G14070.1"/>
<dbReference type="Gramene" id="KRH15840">
    <property type="protein sequence ID" value="KRH15840"/>
    <property type="gene ID" value="GLYMA_14G114600"/>
</dbReference>
<evidence type="ECO:0000313" key="2">
    <source>
        <dbReference type="EnsemblPlants" id="KRH15840"/>
    </source>
</evidence>
<protein>
    <submittedName>
        <fullName evidence="1 2">Uncharacterized protein</fullName>
    </submittedName>
</protein>
<keyword evidence="3" id="KW-1185">Reference proteome</keyword>
<dbReference type="EMBL" id="CM000847">
    <property type="protein sequence ID" value="KRH15840.1"/>
    <property type="molecule type" value="Genomic_DNA"/>
</dbReference>
<evidence type="ECO:0000313" key="1">
    <source>
        <dbReference type="EMBL" id="KRH15840.1"/>
    </source>
</evidence>
<reference evidence="1" key="3">
    <citation type="submission" date="2018-07" db="EMBL/GenBank/DDBJ databases">
        <title>WGS assembly of Glycine max.</title>
        <authorList>
            <person name="Schmutz J."/>
            <person name="Cannon S."/>
            <person name="Schlueter J."/>
            <person name="Ma J."/>
            <person name="Mitros T."/>
            <person name="Nelson W."/>
            <person name="Hyten D."/>
            <person name="Song Q."/>
            <person name="Thelen J."/>
            <person name="Cheng J."/>
            <person name="Xu D."/>
            <person name="Hellsten U."/>
            <person name="May G."/>
            <person name="Yu Y."/>
            <person name="Sakurai T."/>
            <person name="Umezawa T."/>
            <person name="Bhattacharyya M."/>
            <person name="Sandhu D."/>
            <person name="Valliyodan B."/>
            <person name="Lindquist E."/>
            <person name="Peto M."/>
            <person name="Grant D."/>
            <person name="Shu S."/>
            <person name="Goodstein D."/>
            <person name="Barry K."/>
            <person name="Futrell-Griggs M."/>
            <person name="Abernathy B."/>
            <person name="Du J."/>
            <person name="Tian Z."/>
            <person name="Zhu L."/>
            <person name="Gill N."/>
            <person name="Joshi T."/>
            <person name="Libault M."/>
            <person name="Sethuraman A."/>
            <person name="Zhang X."/>
            <person name="Shinozaki K."/>
            <person name="Nguyen H."/>
            <person name="Wing R."/>
            <person name="Cregan P."/>
            <person name="Specht J."/>
            <person name="Grimwood J."/>
            <person name="Rokhsar D."/>
            <person name="Stacey G."/>
            <person name="Shoemaker R."/>
            <person name="Jackson S."/>
        </authorList>
    </citation>
    <scope>NUCLEOTIDE SEQUENCE</scope>
    <source>
        <tissue evidence="1">Callus</tissue>
    </source>
</reference>
<reference evidence="2" key="2">
    <citation type="submission" date="2018-02" db="UniProtKB">
        <authorList>
            <consortium name="EnsemblPlants"/>
        </authorList>
    </citation>
    <scope>IDENTIFICATION</scope>
    <source>
        <strain evidence="2">Williams 82</strain>
    </source>
</reference>
<name>A0A0R0GCJ0_SOYBN</name>
<organism evidence="1">
    <name type="scientific">Glycine max</name>
    <name type="common">Soybean</name>
    <name type="synonym">Glycine hispida</name>
    <dbReference type="NCBI Taxonomy" id="3847"/>
    <lineage>
        <taxon>Eukaryota</taxon>
        <taxon>Viridiplantae</taxon>
        <taxon>Streptophyta</taxon>
        <taxon>Embryophyta</taxon>
        <taxon>Tracheophyta</taxon>
        <taxon>Spermatophyta</taxon>
        <taxon>Magnoliopsida</taxon>
        <taxon>eudicotyledons</taxon>
        <taxon>Gunneridae</taxon>
        <taxon>Pentapetalae</taxon>
        <taxon>rosids</taxon>
        <taxon>fabids</taxon>
        <taxon>Fabales</taxon>
        <taxon>Fabaceae</taxon>
        <taxon>Papilionoideae</taxon>
        <taxon>50 kb inversion clade</taxon>
        <taxon>NPAAA clade</taxon>
        <taxon>indigoferoid/millettioid clade</taxon>
        <taxon>Phaseoleae</taxon>
        <taxon>Glycine</taxon>
        <taxon>Glycine subgen. Soja</taxon>
    </lineage>
</organism>
<dbReference type="SMR" id="A0A0R0GCJ0"/>
<gene>
    <name evidence="1" type="ORF">GLYMA_14G114600</name>
</gene>
<dbReference type="Proteomes" id="UP000008827">
    <property type="component" value="Chromosome 14"/>
</dbReference>
<proteinExistence type="predicted"/>
<reference evidence="1 2" key="1">
    <citation type="journal article" date="2010" name="Nature">
        <title>Genome sequence of the palaeopolyploid soybean.</title>
        <authorList>
            <person name="Schmutz J."/>
            <person name="Cannon S.B."/>
            <person name="Schlueter J."/>
            <person name="Ma J."/>
            <person name="Mitros T."/>
            <person name="Nelson W."/>
            <person name="Hyten D.L."/>
            <person name="Song Q."/>
            <person name="Thelen J.J."/>
            <person name="Cheng J."/>
            <person name="Xu D."/>
            <person name="Hellsten U."/>
            <person name="May G.D."/>
            <person name="Yu Y."/>
            <person name="Sakurai T."/>
            <person name="Umezawa T."/>
            <person name="Bhattacharyya M.K."/>
            <person name="Sandhu D."/>
            <person name="Valliyodan B."/>
            <person name="Lindquist E."/>
            <person name="Peto M."/>
            <person name="Grant D."/>
            <person name="Shu S."/>
            <person name="Goodstein D."/>
            <person name="Barry K."/>
            <person name="Futrell-Griggs M."/>
            <person name="Abernathy B."/>
            <person name="Du J."/>
            <person name="Tian Z."/>
            <person name="Zhu L."/>
            <person name="Gill N."/>
            <person name="Joshi T."/>
            <person name="Libault M."/>
            <person name="Sethuraman A."/>
            <person name="Zhang X.-C."/>
            <person name="Shinozaki K."/>
            <person name="Nguyen H.T."/>
            <person name="Wing R.A."/>
            <person name="Cregan P."/>
            <person name="Specht J."/>
            <person name="Grimwood J."/>
            <person name="Rokhsar D."/>
            <person name="Stacey G."/>
            <person name="Shoemaker R.C."/>
            <person name="Jackson S.A."/>
        </authorList>
    </citation>
    <scope>NUCLEOTIDE SEQUENCE [LARGE SCALE GENOMIC DNA]</scope>
    <source>
        <strain evidence="2">cv. Williams 82</strain>
        <tissue evidence="1">Callus</tissue>
    </source>
</reference>